<dbReference type="InterPro" id="IPR014582">
    <property type="entry name" value="UCP033535_lipo"/>
</dbReference>
<dbReference type="Pfam" id="PF10054">
    <property type="entry name" value="DUF2291"/>
    <property type="match status" value="1"/>
</dbReference>
<dbReference type="Gene3D" id="2.40.50.420">
    <property type="entry name" value="Envelope glycoprotein gp160, DUF2291, alpha/beta domain"/>
    <property type="match status" value="1"/>
</dbReference>
<dbReference type="KEGG" id="fgg:FSB75_09810"/>
<accession>A0A5B8UHP0</accession>
<keyword evidence="2" id="KW-1185">Reference proteome</keyword>
<reference evidence="1 2" key="1">
    <citation type="journal article" date="2015" name="Int. J. Syst. Evol. Microbiol.">
        <title>Flavisolibacter ginsenosidimutans sp. nov., with ginsenoside-converting activity isolated from soil used for cultivating ginseng.</title>
        <authorList>
            <person name="Zhao Y."/>
            <person name="Liu Q."/>
            <person name="Kang M.S."/>
            <person name="Jin F."/>
            <person name="Yu H."/>
            <person name="Im W.T."/>
        </authorList>
    </citation>
    <scope>NUCLEOTIDE SEQUENCE [LARGE SCALE GENOMIC DNA]</scope>
    <source>
        <strain evidence="1 2">Gsoil 636</strain>
    </source>
</reference>
<dbReference type="Gene3D" id="1.10.10.1260">
    <property type="entry name" value="Envelope glycoprotein gp160, DUF2291, helical domain"/>
    <property type="match status" value="1"/>
</dbReference>
<sequence>MKKSLKYIITVAVILIVAYNSVYFKKLSEVKAAASSKQFDAVAYAQNYLVKKLPVALNKAMEVNELTGLLQSNPKEAFDKYSHALGIGNIRFFLVKGRGEITKIEDDATFVLVKKDSASQVIKIATEYVFGNAIRDASGLININEFNNTMDFNNVSAEINKIIRRDVLPPFKAGAKKGDRVEFTGAVELNQVHLKLDNIEVVPISLKIVNR</sequence>
<organism evidence="1 2">
    <name type="scientific">Flavisolibacter ginsenosidimutans</name>
    <dbReference type="NCBI Taxonomy" id="661481"/>
    <lineage>
        <taxon>Bacteria</taxon>
        <taxon>Pseudomonadati</taxon>
        <taxon>Bacteroidota</taxon>
        <taxon>Chitinophagia</taxon>
        <taxon>Chitinophagales</taxon>
        <taxon>Chitinophagaceae</taxon>
        <taxon>Flavisolibacter</taxon>
    </lineage>
</organism>
<evidence type="ECO:0000313" key="2">
    <source>
        <dbReference type="Proteomes" id="UP000321204"/>
    </source>
</evidence>
<gene>
    <name evidence="1" type="ORF">FSB75_09810</name>
</gene>
<dbReference type="AlphaFoldDB" id="A0A5B8UHP0"/>
<proteinExistence type="predicted"/>
<dbReference type="RefSeq" id="WP_146786337.1">
    <property type="nucleotide sequence ID" value="NZ_BAABIO010000001.1"/>
</dbReference>
<name>A0A5B8UHP0_9BACT</name>
<evidence type="ECO:0000313" key="1">
    <source>
        <dbReference type="EMBL" id="QEC56171.1"/>
    </source>
</evidence>
<dbReference type="EMBL" id="CP042433">
    <property type="protein sequence ID" value="QEC56171.1"/>
    <property type="molecule type" value="Genomic_DNA"/>
</dbReference>
<protein>
    <submittedName>
        <fullName evidence="1">DUF2291 domain-containing protein</fullName>
    </submittedName>
</protein>
<dbReference type="Proteomes" id="UP000321204">
    <property type="component" value="Chromosome"/>
</dbReference>
<dbReference type="SUPFAM" id="SSF141318">
    <property type="entry name" value="TM0957-like"/>
    <property type="match status" value="1"/>
</dbReference>
<dbReference type="InterPro" id="IPR036215">
    <property type="entry name" value="TM0957-like_sf"/>
</dbReference>
<dbReference type="OrthoDB" id="1425705at2"/>